<dbReference type="EMBL" id="VJWA01000001">
    <property type="protein sequence ID" value="TRW16707.1"/>
    <property type="molecule type" value="Genomic_DNA"/>
</dbReference>
<dbReference type="GO" id="GO:0009982">
    <property type="term" value="F:pseudouridine synthase activity"/>
    <property type="evidence" value="ECO:0007669"/>
    <property type="project" value="InterPro"/>
</dbReference>
<dbReference type="InterPro" id="IPR006224">
    <property type="entry name" value="PsdUridine_synth_RluA-like_CS"/>
</dbReference>
<dbReference type="Proteomes" id="UP000317894">
    <property type="component" value="Unassembled WGS sequence"/>
</dbReference>
<dbReference type="PROSITE" id="PS01129">
    <property type="entry name" value="PSI_RLU"/>
    <property type="match status" value="1"/>
</dbReference>
<dbReference type="RefSeq" id="WP_143554251.1">
    <property type="nucleotide sequence ID" value="NZ_VJWA01000001.1"/>
</dbReference>
<reference evidence="4 5" key="1">
    <citation type="submission" date="2019-07" db="EMBL/GenBank/DDBJ databases">
        <title>Novel species isolated from glacier.</title>
        <authorList>
            <person name="Liu Q."/>
            <person name="Xin Y.-H."/>
        </authorList>
    </citation>
    <scope>NUCLEOTIDE SEQUENCE [LARGE SCALE GENOMIC DNA]</scope>
    <source>
        <strain evidence="4 5">LB1R16</strain>
    </source>
</reference>
<dbReference type="GO" id="GO:0003723">
    <property type="term" value="F:RNA binding"/>
    <property type="evidence" value="ECO:0007669"/>
    <property type="project" value="InterPro"/>
</dbReference>
<dbReference type="InterPro" id="IPR020103">
    <property type="entry name" value="PsdUridine_synth_cat_dom_sf"/>
</dbReference>
<dbReference type="InterPro" id="IPR006145">
    <property type="entry name" value="PsdUridine_synth_RsuA/RluA"/>
</dbReference>
<keyword evidence="2" id="KW-0413">Isomerase</keyword>
<organism evidence="4 5">
    <name type="scientific">Glacieibacterium frigidum</name>
    <dbReference type="NCBI Taxonomy" id="2593303"/>
    <lineage>
        <taxon>Bacteria</taxon>
        <taxon>Pseudomonadati</taxon>
        <taxon>Pseudomonadota</taxon>
        <taxon>Alphaproteobacteria</taxon>
        <taxon>Sphingomonadales</taxon>
        <taxon>Sphingosinicellaceae</taxon>
        <taxon>Glacieibacterium</taxon>
    </lineage>
</organism>
<dbReference type="Gene3D" id="3.30.2350.10">
    <property type="entry name" value="Pseudouridine synthase"/>
    <property type="match status" value="1"/>
</dbReference>
<gene>
    <name evidence="4" type="ORF">FMM06_00365</name>
</gene>
<proteinExistence type="inferred from homology"/>
<comment type="caution">
    <text evidence="4">The sequence shown here is derived from an EMBL/GenBank/DDBJ whole genome shotgun (WGS) entry which is preliminary data.</text>
</comment>
<dbReference type="PANTHER" id="PTHR21600:SF44">
    <property type="entry name" value="RIBOSOMAL LARGE SUBUNIT PSEUDOURIDINE SYNTHASE D"/>
    <property type="match status" value="1"/>
</dbReference>
<dbReference type="Pfam" id="PF00849">
    <property type="entry name" value="PseudoU_synth_2"/>
    <property type="match status" value="1"/>
</dbReference>
<protein>
    <submittedName>
        <fullName evidence="4">RluA family pseudouridine synthase</fullName>
    </submittedName>
</protein>
<dbReference type="SUPFAM" id="SSF55120">
    <property type="entry name" value="Pseudouridine synthase"/>
    <property type="match status" value="1"/>
</dbReference>
<dbReference type="GO" id="GO:0000455">
    <property type="term" value="P:enzyme-directed rRNA pseudouridine synthesis"/>
    <property type="evidence" value="ECO:0007669"/>
    <property type="project" value="TreeGrafter"/>
</dbReference>
<dbReference type="AlphaFoldDB" id="A0A552UEP8"/>
<name>A0A552UEP8_9SPHN</name>
<keyword evidence="5" id="KW-1185">Reference proteome</keyword>
<dbReference type="PANTHER" id="PTHR21600">
    <property type="entry name" value="MITOCHONDRIAL RNA PSEUDOURIDINE SYNTHASE"/>
    <property type="match status" value="1"/>
</dbReference>
<evidence type="ECO:0000256" key="2">
    <source>
        <dbReference type="ARBA" id="ARBA00023235"/>
    </source>
</evidence>
<accession>A0A552UEP8</accession>
<dbReference type="GO" id="GO:0140098">
    <property type="term" value="F:catalytic activity, acting on RNA"/>
    <property type="evidence" value="ECO:0007669"/>
    <property type="project" value="UniProtKB-ARBA"/>
</dbReference>
<dbReference type="CDD" id="cd02869">
    <property type="entry name" value="PseudoU_synth_RluA_like"/>
    <property type="match status" value="1"/>
</dbReference>
<dbReference type="OrthoDB" id="9807829at2"/>
<dbReference type="InterPro" id="IPR050188">
    <property type="entry name" value="RluA_PseudoU_synthase"/>
</dbReference>
<sequence length="212" mass="22999">MILPILHIDAHCLVIDKPAGLAVHPGPRTPRSLEDHLWELREGFVRNPQPAHRLDRDTSGCLVLARHPKAHKKLTQLFEGGRIGKTYLAVVDGAPADDEGRIDAALAKISSAEQGWRMVVDAGGKASATRWRVLRRDGNRALVEFSPETGRTHQVRVHAAALGHPILGDPVYGAGGGPMRLHAAAIEIPYREGADPIRVTAPLPDDWPLGPE</sequence>
<comment type="similarity">
    <text evidence="1">Belongs to the pseudouridine synthase RluA family.</text>
</comment>
<feature type="domain" description="Pseudouridine synthase RsuA/RluA-like" evidence="3">
    <location>
        <begin position="12"/>
        <end position="161"/>
    </location>
</feature>
<evidence type="ECO:0000313" key="4">
    <source>
        <dbReference type="EMBL" id="TRW16707.1"/>
    </source>
</evidence>
<evidence type="ECO:0000313" key="5">
    <source>
        <dbReference type="Proteomes" id="UP000317894"/>
    </source>
</evidence>
<evidence type="ECO:0000256" key="1">
    <source>
        <dbReference type="ARBA" id="ARBA00010876"/>
    </source>
</evidence>
<evidence type="ECO:0000259" key="3">
    <source>
        <dbReference type="Pfam" id="PF00849"/>
    </source>
</evidence>